<dbReference type="AlphaFoldDB" id="A0AAE0MEZ2"/>
<evidence type="ECO:0000313" key="2">
    <source>
        <dbReference type="EMBL" id="KAK3330002.1"/>
    </source>
</evidence>
<keyword evidence="1" id="KW-0732">Signal</keyword>
<feature type="chain" id="PRO_5042167977" evidence="1">
    <location>
        <begin position="17"/>
        <end position="159"/>
    </location>
</feature>
<organism evidence="2 3">
    <name type="scientific">Apodospora peruviana</name>
    <dbReference type="NCBI Taxonomy" id="516989"/>
    <lineage>
        <taxon>Eukaryota</taxon>
        <taxon>Fungi</taxon>
        <taxon>Dikarya</taxon>
        <taxon>Ascomycota</taxon>
        <taxon>Pezizomycotina</taxon>
        <taxon>Sordariomycetes</taxon>
        <taxon>Sordariomycetidae</taxon>
        <taxon>Sordariales</taxon>
        <taxon>Lasiosphaeriaceae</taxon>
        <taxon>Apodospora</taxon>
    </lineage>
</organism>
<sequence length="159" mass="17503">MKLILPLAALLGLAVSYPAGEPEETVPETAADANCLKPPQMAHIIFHAAPVQYDLTIPADGQMHPTNNGLNVNLIDMPDFNIWQCDFVTHQPVTMVQQLTYNNPPVNQYAVGPPQPIDGVTCRPTCIPTYSYCYRNNTYIGACCNGYCAGDTCKPWRNF</sequence>
<proteinExistence type="predicted"/>
<dbReference type="Proteomes" id="UP001283341">
    <property type="component" value="Unassembled WGS sequence"/>
</dbReference>
<gene>
    <name evidence="2" type="ORF">B0H66DRAFT_542531</name>
</gene>
<evidence type="ECO:0000313" key="3">
    <source>
        <dbReference type="Proteomes" id="UP001283341"/>
    </source>
</evidence>
<evidence type="ECO:0000256" key="1">
    <source>
        <dbReference type="SAM" id="SignalP"/>
    </source>
</evidence>
<name>A0AAE0MEZ2_9PEZI</name>
<reference evidence="2" key="2">
    <citation type="submission" date="2023-06" db="EMBL/GenBank/DDBJ databases">
        <authorList>
            <consortium name="Lawrence Berkeley National Laboratory"/>
            <person name="Haridas S."/>
            <person name="Hensen N."/>
            <person name="Bonometti L."/>
            <person name="Westerberg I."/>
            <person name="Brannstrom I.O."/>
            <person name="Guillou S."/>
            <person name="Cros-Aarteil S."/>
            <person name="Calhoun S."/>
            <person name="Kuo A."/>
            <person name="Mondo S."/>
            <person name="Pangilinan J."/>
            <person name="Riley R."/>
            <person name="Labutti K."/>
            <person name="Andreopoulos B."/>
            <person name="Lipzen A."/>
            <person name="Chen C."/>
            <person name="Yanf M."/>
            <person name="Daum C."/>
            <person name="Ng V."/>
            <person name="Clum A."/>
            <person name="Steindorff A."/>
            <person name="Ohm R."/>
            <person name="Martin F."/>
            <person name="Silar P."/>
            <person name="Natvig D."/>
            <person name="Lalanne C."/>
            <person name="Gautier V."/>
            <person name="Ament-Velasquez S.L."/>
            <person name="Kruys A."/>
            <person name="Hutchinson M.I."/>
            <person name="Powell A.J."/>
            <person name="Barry K."/>
            <person name="Miller A.N."/>
            <person name="Grigoriev I.V."/>
            <person name="Debuchy R."/>
            <person name="Gladieux P."/>
            <person name="Thoren M.H."/>
            <person name="Johannesson H."/>
        </authorList>
    </citation>
    <scope>NUCLEOTIDE SEQUENCE</scope>
    <source>
        <strain evidence="2">CBS 118394</strain>
    </source>
</reference>
<keyword evidence="3" id="KW-1185">Reference proteome</keyword>
<reference evidence="2" key="1">
    <citation type="journal article" date="2023" name="Mol. Phylogenet. Evol.">
        <title>Genome-scale phylogeny and comparative genomics of the fungal order Sordariales.</title>
        <authorList>
            <person name="Hensen N."/>
            <person name="Bonometti L."/>
            <person name="Westerberg I."/>
            <person name="Brannstrom I.O."/>
            <person name="Guillou S."/>
            <person name="Cros-Aarteil S."/>
            <person name="Calhoun S."/>
            <person name="Haridas S."/>
            <person name="Kuo A."/>
            <person name="Mondo S."/>
            <person name="Pangilinan J."/>
            <person name="Riley R."/>
            <person name="LaButti K."/>
            <person name="Andreopoulos B."/>
            <person name="Lipzen A."/>
            <person name="Chen C."/>
            <person name="Yan M."/>
            <person name="Daum C."/>
            <person name="Ng V."/>
            <person name="Clum A."/>
            <person name="Steindorff A."/>
            <person name="Ohm R.A."/>
            <person name="Martin F."/>
            <person name="Silar P."/>
            <person name="Natvig D.O."/>
            <person name="Lalanne C."/>
            <person name="Gautier V."/>
            <person name="Ament-Velasquez S.L."/>
            <person name="Kruys A."/>
            <person name="Hutchinson M.I."/>
            <person name="Powell A.J."/>
            <person name="Barry K."/>
            <person name="Miller A.N."/>
            <person name="Grigoriev I.V."/>
            <person name="Debuchy R."/>
            <person name="Gladieux P."/>
            <person name="Hiltunen Thoren M."/>
            <person name="Johannesson H."/>
        </authorList>
    </citation>
    <scope>NUCLEOTIDE SEQUENCE</scope>
    <source>
        <strain evidence="2">CBS 118394</strain>
    </source>
</reference>
<feature type="signal peptide" evidence="1">
    <location>
        <begin position="1"/>
        <end position="16"/>
    </location>
</feature>
<accession>A0AAE0MEZ2</accession>
<comment type="caution">
    <text evidence="2">The sequence shown here is derived from an EMBL/GenBank/DDBJ whole genome shotgun (WGS) entry which is preliminary data.</text>
</comment>
<protein>
    <submittedName>
        <fullName evidence="2">Uncharacterized protein</fullName>
    </submittedName>
</protein>
<dbReference type="EMBL" id="JAUEDM010000001">
    <property type="protein sequence ID" value="KAK3330002.1"/>
    <property type="molecule type" value="Genomic_DNA"/>
</dbReference>